<dbReference type="GO" id="GO:0016579">
    <property type="term" value="P:protein deubiquitination"/>
    <property type="evidence" value="ECO:0007669"/>
    <property type="project" value="InterPro"/>
</dbReference>
<feature type="domain" description="USP" evidence="1">
    <location>
        <begin position="2"/>
        <end position="281"/>
    </location>
</feature>
<reference evidence="2 3" key="1">
    <citation type="journal article" date="2007" name="Virology">
        <title>Sequence and annotation of the 369-kb NY-2A and the 345-kb AR158 viruses that infect Chlorella NC64A.</title>
        <authorList>
            <person name="Fitzgerald L.A."/>
            <person name="Graves M.V."/>
            <person name="Li X."/>
            <person name="Feldblyum T."/>
            <person name="Nierman W.C."/>
            <person name="Van Etten J.L."/>
        </authorList>
    </citation>
    <scope>NUCLEOTIDE SEQUENCE [LARGE SCALE GENOMIC DNA]</scope>
    <source>
        <strain evidence="2 3">NY-2A</strain>
    </source>
</reference>
<dbReference type="GeneID" id="5659428"/>
<dbReference type="OrthoDB" id="8303at10239"/>
<accession>A7IW25</accession>
<dbReference type="Gene3D" id="3.90.70.10">
    <property type="entry name" value="Cysteine proteinases"/>
    <property type="match status" value="1"/>
</dbReference>
<evidence type="ECO:0000313" key="2">
    <source>
        <dbReference type="EMBL" id="ABT14549.1"/>
    </source>
</evidence>
<dbReference type="InterPro" id="IPR001394">
    <property type="entry name" value="Peptidase_C19_UCH"/>
</dbReference>
<dbReference type="SUPFAM" id="SSF54001">
    <property type="entry name" value="Cysteine proteinases"/>
    <property type="match status" value="1"/>
</dbReference>
<protein>
    <submittedName>
        <fullName evidence="2">Uncharacterized protein B150L</fullName>
    </submittedName>
</protein>
<dbReference type="Pfam" id="PF00443">
    <property type="entry name" value="UCH"/>
    <property type="match status" value="1"/>
</dbReference>
<name>A7IW25_PBCVN</name>
<dbReference type="PANTHER" id="PTHR24006">
    <property type="entry name" value="UBIQUITIN CARBOXYL-TERMINAL HYDROLASE"/>
    <property type="match status" value="1"/>
</dbReference>
<dbReference type="Proteomes" id="UP000202419">
    <property type="component" value="Segment"/>
</dbReference>
<dbReference type="InterPro" id="IPR038765">
    <property type="entry name" value="Papain-like_cys_pep_sf"/>
</dbReference>
<dbReference type="PROSITE" id="PS50235">
    <property type="entry name" value="USP_3"/>
    <property type="match status" value="1"/>
</dbReference>
<organismHost>
    <name type="scientific">Chlorella</name>
    <dbReference type="NCBI Taxonomy" id="3071"/>
</organismHost>
<organism evidence="2 3">
    <name type="scientific">Paramecium bursaria Chlorella virus NY2A</name>
    <name type="common">PBCV-NY2A</name>
    <dbReference type="NCBI Taxonomy" id="46021"/>
    <lineage>
        <taxon>Viruses</taxon>
        <taxon>Varidnaviria</taxon>
        <taxon>Bamfordvirae</taxon>
        <taxon>Nucleocytoviricota</taxon>
        <taxon>Megaviricetes</taxon>
        <taxon>Algavirales</taxon>
        <taxon>Phycodnaviridae</taxon>
        <taxon>Chlorovirus</taxon>
        <taxon>Chlorovirus americanus</taxon>
    </lineage>
</organism>
<proteinExistence type="predicted"/>
<evidence type="ECO:0000259" key="1">
    <source>
        <dbReference type="PROSITE" id="PS50235"/>
    </source>
</evidence>
<dbReference type="RefSeq" id="YP_001497346.1">
    <property type="nucleotide sequence ID" value="NC_009898.1"/>
</dbReference>
<dbReference type="EMBL" id="DQ491002">
    <property type="protein sequence ID" value="ABT14549.1"/>
    <property type="molecule type" value="Genomic_DNA"/>
</dbReference>
<evidence type="ECO:0000313" key="3">
    <source>
        <dbReference type="Proteomes" id="UP000202419"/>
    </source>
</evidence>
<dbReference type="KEGG" id="vg:5659428"/>
<sequence length="290" mass="33858">MLSFKNSGNTCWFSSALHMVLHIPQIANMVRHDIFEKMLVQKRKNAHDFAMEVSRIAKIYWSSFELEKTYDISNILTIFAKINRNFGGRKMYDATEAFLAMLETLESSFVSKSFSLDHPVSFDGCNVDAWKQHIEKTSSTFLCDILLGQSEQKYNNNITYEHFTGLTISNCDSIDRGINNYLRDGDITRRFTRLPMILPIIFQKSAMKEFIHYDVSLTVSDVHYKLFAMLIHDGNENGGHWYMYGSHHEKWFVFNDENVAQIHDINQIVQKNAMLLLYKRDVKNDNYVNM</sequence>
<gene>
    <name evidence="2" type="primary">B150L</name>
    <name evidence="2" type="ORF">NY2A_B150L</name>
</gene>
<dbReference type="GO" id="GO:0004843">
    <property type="term" value="F:cysteine-type deubiquitinase activity"/>
    <property type="evidence" value="ECO:0007669"/>
    <property type="project" value="InterPro"/>
</dbReference>
<dbReference type="InterPro" id="IPR050164">
    <property type="entry name" value="Peptidase_C19"/>
</dbReference>
<dbReference type="InterPro" id="IPR028889">
    <property type="entry name" value="USP"/>
</dbReference>
<keyword evidence="3" id="KW-1185">Reference proteome</keyword>